<gene>
    <name evidence="1" type="ORF">LHCIRMBIA953_01068</name>
</gene>
<dbReference type="Proteomes" id="UP000017243">
    <property type="component" value="Unassembled WGS sequence"/>
</dbReference>
<name>U4QEF0_LACHE</name>
<comment type="caution">
    <text evidence="1">The sequence shown here is derived from an EMBL/GenBank/DDBJ whole genome shotgun (WGS) entry which is preliminary data.</text>
</comment>
<evidence type="ECO:0000313" key="2">
    <source>
        <dbReference type="Proteomes" id="UP000017243"/>
    </source>
</evidence>
<dbReference type="EMBL" id="CBUH010000133">
    <property type="protein sequence ID" value="CDI42917.1"/>
    <property type="molecule type" value="Genomic_DNA"/>
</dbReference>
<sequence>MMNLNCIFRPIIHQM</sequence>
<organism evidence="1 2">
    <name type="scientific">Lactobacillus helveticus CIRM-BIA 953</name>
    <dbReference type="NCBI Taxonomy" id="1226335"/>
    <lineage>
        <taxon>Bacteria</taxon>
        <taxon>Bacillati</taxon>
        <taxon>Bacillota</taxon>
        <taxon>Bacilli</taxon>
        <taxon>Lactobacillales</taxon>
        <taxon>Lactobacillaceae</taxon>
        <taxon>Lactobacillus</taxon>
    </lineage>
</organism>
<evidence type="ECO:0000313" key="1">
    <source>
        <dbReference type="EMBL" id="CDI42917.1"/>
    </source>
</evidence>
<reference evidence="1 2" key="1">
    <citation type="submission" date="2013-09" db="EMBL/GenBank/DDBJ databases">
        <title>Draft Genome Sequence of five Lactobacillus helveticus strains CIRM-BIA 101T, 103, 104, 951 and 953 isolated from milk product.</title>
        <authorList>
            <person name="Valence F."/>
            <person name="Chuat V."/>
            <person name="Ma L."/>
            <person name="Creno S."/>
            <person name="Falentin H."/>
            <person name="Lortal S."/>
            <person name="Bizet C."/>
            <person name="Clermont D."/>
            <person name="Loux V."/>
            <person name="Bouchier C."/>
            <person name="Cousin S."/>
        </authorList>
    </citation>
    <scope>NUCLEOTIDE SEQUENCE [LARGE SCALE GENOMIC DNA]</scope>
    <source>
        <strain evidence="1 2">CIRM-BIA 953</strain>
    </source>
</reference>
<proteinExistence type="predicted"/>
<protein>
    <submittedName>
        <fullName evidence="1">Uncharacterized protein</fullName>
    </submittedName>
</protein>
<accession>U4QEF0</accession>